<evidence type="ECO:0008006" key="3">
    <source>
        <dbReference type="Google" id="ProtNLM"/>
    </source>
</evidence>
<name>A0ABY4FGB8_9BACT</name>
<dbReference type="Proteomes" id="UP000831785">
    <property type="component" value="Chromosome"/>
</dbReference>
<protein>
    <recommendedName>
        <fullName evidence="3">DUF4369 domain-containing protein</fullName>
    </recommendedName>
</protein>
<organism evidence="1 2">
    <name type="scientific">Hymenobacter cellulosivorans</name>
    <dbReference type="NCBI Taxonomy" id="2932249"/>
    <lineage>
        <taxon>Bacteria</taxon>
        <taxon>Pseudomonadati</taxon>
        <taxon>Bacteroidota</taxon>
        <taxon>Cytophagia</taxon>
        <taxon>Cytophagales</taxon>
        <taxon>Hymenobacteraceae</taxon>
        <taxon>Hymenobacter</taxon>
    </lineage>
</organism>
<keyword evidence="2" id="KW-1185">Reference proteome</keyword>
<dbReference type="EMBL" id="CP095049">
    <property type="protein sequence ID" value="UOQ55053.1"/>
    <property type="molecule type" value="Genomic_DNA"/>
</dbReference>
<dbReference type="PROSITE" id="PS51257">
    <property type="entry name" value="PROKAR_LIPOPROTEIN"/>
    <property type="match status" value="1"/>
</dbReference>
<evidence type="ECO:0000313" key="2">
    <source>
        <dbReference type="Proteomes" id="UP000831785"/>
    </source>
</evidence>
<dbReference type="RefSeq" id="WP_244723006.1">
    <property type="nucleotide sequence ID" value="NZ_CP095049.1"/>
</dbReference>
<accession>A0ABY4FGB8</accession>
<evidence type="ECO:0000313" key="1">
    <source>
        <dbReference type="EMBL" id="UOQ55053.1"/>
    </source>
</evidence>
<reference evidence="1 2" key="1">
    <citation type="submission" date="2022-04" db="EMBL/GenBank/DDBJ databases">
        <title>Hymenobacter sp. isolated from the air.</title>
        <authorList>
            <person name="Won M."/>
            <person name="Lee C.-M."/>
            <person name="Woen H.-Y."/>
            <person name="Kwon S.-W."/>
        </authorList>
    </citation>
    <scope>NUCLEOTIDE SEQUENCE [LARGE SCALE GENOMIC DNA]</scope>
    <source>
        <strain evidence="2">5116 S-27</strain>
    </source>
</reference>
<sequence>MKAILPLLALTALLTTSCSEDKAGVIAPEGCSSLIVKENVDGRGLVLYDVRERVYTIQTSVPGTPDGQIVGFVCGVLPEAFRQDSLLVSFTGTYTQFNKYSPPVASQEYYYLSLSRLEAIKGE</sequence>
<proteinExistence type="predicted"/>
<gene>
    <name evidence="1" type="ORF">MUN80_09910</name>
</gene>